<organism evidence="1 2">
    <name type="scientific">Elysia crispata</name>
    <name type="common">lettuce slug</name>
    <dbReference type="NCBI Taxonomy" id="231223"/>
    <lineage>
        <taxon>Eukaryota</taxon>
        <taxon>Metazoa</taxon>
        <taxon>Spiralia</taxon>
        <taxon>Lophotrochozoa</taxon>
        <taxon>Mollusca</taxon>
        <taxon>Gastropoda</taxon>
        <taxon>Heterobranchia</taxon>
        <taxon>Euthyneura</taxon>
        <taxon>Panpulmonata</taxon>
        <taxon>Sacoglossa</taxon>
        <taxon>Placobranchoidea</taxon>
        <taxon>Plakobranchidae</taxon>
        <taxon>Elysia</taxon>
    </lineage>
</organism>
<dbReference type="EMBL" id="JAWDGP010003662">
    <property type="protein sequence ID" value="KAK3772078.1"/>
    <property type="molecule type" value="Genomic_DNA"/>
</dbReference>
<dbReference type="AlphaFoldDB" id="A0AAE1DJW2"/>
<proteinExistence type="predicted"/>
<reference evidence="1" key="1">
    <citation type="journal article" date="2023" name="G3 (Bethesda)">
        <title>A reference genome for the long-term kleptoplast-retaining sea slug Elysia crispata morphotype clarki.</title>
        <authorList>
            <person name="Eastman K.E."/>
            <person name="Pendleton A.L."/>
            <person name="Shaikh M.A."/>
            <person name="Suttiyut T."/>
            <person name="Ogas R."/>
            <person name="Tomko P."/>
            <person name="Gavelis G."/>
            <person name="Widhalm J.R."/>
            <person name="Wisecaver J.H."/>
        </authorList>
    </citation>
    <scope>NUCLEOTIDE SEQUENCE</scope>
    <source>
        <strain evidence="1">ECLA1</strain>
    </source>
</reference>
<keyword evidence="2" id="KW-1185">Reference proteome</keyword>
<sequence>MWPFGSNRCHLEPFTSPSHPCGTEQIGLGGLHGNRRGCHVAVTSNGLVSRTMSAGVETVVSRGGGKPCSHRGRACWELPASASLSLVSAYPLTAHDMLVLLQTSSFGEVFTSS</sequence>
<dbReference type="Proteomes" id="UP001283361">
    <property type="component" value="Unassembled WGS sequence"/>
</dbReference>
<protein>
    <submittedName>
        <fullName evidence="1">Uncharacterized protein</fullName>
    </submittedName>
</protein>
<gene>
    <name evidence="1" type="ORF">RRG08_008315</name>
</gene>
<accession>A0AAE1DJW2</accession>
<name>A0AAE1DJW2_9GAST</name>
<evidence type="ECO:0000313" key="1">
    <source>
        <dbReference type="EMBL" id="KAK3772078.1"/>
    </source>
</evidence>
<comment type="caution">
    <text evidence="1">The sequence shown here is derived from an EMBL/GenBank/DDBJ whole genome shotgun (WGS) entry which is preliminary data.</text>
</comment>
<evidence type="ECO:0000313" key="2">
    <source>
        <dbReference type="Proteomes" id="UP001283361"/>
    </source>
</evidence>